<dbReference type="InterPro" id="IPR006047">
    <property type="entry name" value="GH13_cat_dom"/>
</dbReference>
<dbReference type="Gene3D" id="3.90.400.10">
    <property type="entry name" value="Oligo-1,6-glucosidase, Domain 2"/>
    <property type="match status" value="1"/>
</dbReference>
<dbReference type="CDD" id="cd02857">
    <property type="entry name" value="E_set_CDase_PDE_N"/>
    <property type="match status" value="1"/>
</dbReference>
<dbReference type="Pfam" id="PF02903">
    <property type="entry name" value="Alpha-amylase_N"/>
    <property type="match status" value="1"/>
</dbReference>
<feature type="domain" description="Glycosyl hydrolase family 13 catalytic" evidence="3">
    <location>
        <begin position="170"/>
        <end position="536"/>
    </location>
</feature>
<dbReference type="Proteomes" id="UP000010296">
    <property type="component" value="Unassembled WGS sequence"/>
</dbReference>
<sequence>MQSFVFFMLNRIVACAIMSWKSIEGVKSMNTAAIYHRPDSEYAYLYDKDTMHIRLRTARADSKQVYLISGDPYLLDKEQWYQEKEPMKKIVSTDLYDYWFIEKKAKFKRLSYAFVIQSQVDIQAFYGDHGVFEVTDTYLKMPNNYFRMPYFHEVDRVKAQEWVSQTVWYQIFPERFANGDATNDPVDTLPWGSKNPDRQDFFGGDLQGVIDHLDYLEELGINGIYLCPIFEAHSNHKYDTIDYFKVDPAFGTDETLHELIDACHSRGMKVMLDAVFNHMGDTSPQWQDVLENGQQSKYADWFHVNEFPATYKIDDDFEEAHDLTYDVFAFTPHMPKLNTANPEVQDYLLSIATYWIETFDIDAWRLDVANEVDHHFWKKFRQACFAIKPDFYILGEIWHSSQSWLQGDEFDAVMNYAYTDAIMNYFVKRQIGLKKMVSDMANQLMLYRNQTNQMQLNVLDTHDTPRLLSETQGDKDLMRQVLAFTYIQPGVPCLYYGDEVGMTGEMDPDCRKCMVWDEEEQDGSLKGFVIDLISLRKTYASLLAKGTWEWQLVDEDTGLLTLKREWEGTSLIAQFNSGQEAQTVSKKGEILLNALTNQVDRELVIEPMGFVVAAYPILIEE</sequence>
<dbReference type="AlphaFoldDB" id="E6LHM5"/>
<dbReference type="GO" id="GO:0031216">
    <property type="term" value="F:neopullulanase activity"/>
    <property type="evidence" value="ECO:0007669"/>
    <property type="project" value="UniProtKB-EC"/>
</dbReference>
<dbReference type="InterPro" id="IPR004185">
    <property type="entry name" value="Glyco_hydro_13_lg-like_dom"/>
</dbReference>
<evidence type="ECO:0000256" key="1">
    <source>
        <dbReference type="ARBA" id="ARBA00022801"/>
    </source>
</evidence>
<keyword evidence="2 4" id="KW-0326">Glycosidase</keyword>
<dbReference type="GO" id="GO:0005975">
    <property type="term" value="P:carbohydrate metabolic process"/>
    <property type="evidence" value="ECO:0007669"/>
    <property type="project" value="InterPro"/>
</dbReference>
<dbReference type="EC" id="3.2.1.135" evidence="4"/>
<comment type="caution">
    <text evidence="4">The sequence shown here is derived from an EMBL/GenBank/DDBJ whole genome shotgun (WGS) entry which is preliminary data.</text>
</comment>
<name>E6LHM5_ENTI1</name>
<dbReference type="CDD" id="cd11338">
    <property type="entry name" value="AmyAc_CMD"/>
    <property type="match status" value="1"/>
</dbReference>
<dbReference type="HOGENOM" id="CLU_006462_6_2_9"/>
<proteinExistence type="predicted"/>
<dbReference type="InterPro" id="IPR045857">
    <property type="entry name" value="O16G_dom_2"/>
</dbReference>
<evidence type="ECO:0000313" key="5">
    <source>
        <dbReference type="Proteomes" id="UP000010296"/>
    </source>
</evidence>
<keyword evidence="1 4" id="KW-0378">Hydrolase</keyword>
<dbReference type="Gene3D" id="3.20.20.80">
    <property type="entry name" value="Glycosidases"/>
    <property type="match status" value="1"/>
</dbReference>
<reference evidence="4 5" key="1">
    <citation type="submission" date="2010-12" db="EMBL/GenBank/DDBJ databases">
        <authorList>
            <person name="Muzny D."/>
            <person name="Qin X."/>
            <person name="Deng J."/>
            <person name="Jiang H."/>
            <person name="Liu Y."/>
            <person name="Qu J."/>
            <person name="Song X.-Z."/>
            <person name="Zhang L."/>
            <person name="Thornton R."/>
            <person name="Coyle M."/>
            <person name="Francisco L."/>
            <person name="Jackson L."/>
            <person name="Javaid M."/>
            <person name="Korchina V."/>
            <person name="Kovar C."/>
            <person name="Mata R."/>
            <person name="Mathew T."/>
            <person name="Ngo R."/>
            <person name="Nguyen L."/>
            <person name="Nguyen N."/>
            <person name="Okwuonu G."/>
            <person name="Ongeri F."/>
            <person name="Pham C."/>
            <person name="Simmons D."/>
            <person name="Wilczek-Boney K."/>
            <person name="Hale W."/>
            <person name="Jakkamsetti A."/>
            <person name="Pham P."/>
            <person name="Ruth R."/>
            <person name="San Lucas F."/>
            <person name="Warren J."/>
            <person name="Zhang J."/>
            <person name="Zhao Z."/>
            <person name="Zhou C."/>
            <person name="Zhu D."/>
            <person name="Lee S."/>
            <person name="Bess C."/>
            <person name="Blankenburg K."/>
            <person name="Forbes L."/>
            <person name="Fu Q."/>
            <person name="Gubbala S."/>
            <person name="Hirani K."/>
            <person name="Jayaseelan J.C."/>
            <person name="Lara F."/>
            <person name="Munidasa M."/>
            <person name="Palculict T."/>
            <person name="Patil S."/>
            <person name="Pu L.-L."/>
            <person name="Saada N."/>
            <person name="Tang L."/>
            <person name="Weissenberger G."/>
            <person name="Zhu Y."/>
            <person name="Hemphill L."/>
            <person name="Shang Y."/>
            <person name="Youmans B."/>
            <person name="Ayvaz T."/>
            <person name="Ross M."/>
            <person name="Santibanez J."/>
            <person name="Aqrawi P."/>
            <person name="Gross S."/>
            <person name="Joshi V."/>
            <person name="Fowler G."/>
            <person name="Nazareth L."/>
            <person name="Reid J."/>
            <person name="Worley K."/>
            <person name="Petrosino J."/>
            <person name="Highlander S."/>
            <person name="Gibbs R."/>
        </authorList>
    </citation>
    <scope>NUCLEOTIDE SEQUENCE [LARGE SCALE GENOMIC DNA]</scope>
    <source>
        <strain evidence="5">DSM 15952 / CCUG 50447 / LMG 22039 / TP 1.5</strain>
    </source>
</reference>
<evidence type="ECO:0000259" key="3">
    <source>
        <dbReference type="SMART" id="SM00642"/>
    </source>
</evidence>
<protein>
    <submittedName>
        <fullName evidence="4">Alpha amylase, catalytic domain protein</fullName>
        <ecNumber evidence="4">3.2.1.135</ecNumber>
    </submittedName>
</protein>
<dbReference type="SMART" id="SM00642">
    <property type="entry name" value="Aamy"/>
    <property type="match status" value="1"/>
</dbReference>
<keyword evidence="5" id="KW-1185">Reference proteome</keyword>
<dbReference type="STRING" id="888064.HMPREF9088_1865"/>
<dbReference type="InterPro" id="IPR013783">
    <property type="entry name" value="Ig-like_fold"/>
</dbReference>
<dbReference type="PANTHER" id="PTHR10357">
    <property type="entry name" value="ALPHA-AMYLASE FAMILY MEMBER"/>
    <property type="match status" value="1"/>
</dbReference>
<dbReference type="PATRIC" id="fig|888064.11.peg.209"/>
<dbReference type="EMBL" id="AEPV01000071">
    <property type="protein sequence ID" value="EFU73280.1"/>
    <property type="molecule type" value="Genomic_DNA"/>
</dbReference>
<gene>
    <name evidence="4" type="primary">nplT</name>
    <name evidence="4" type="ORF">HMPREF9088_1865</name>
</gene>
<dbReference type="Gene3D" id="2.60.40.10">
    <property type="entry name" value="Immunoglobulins"/>
    <property type="match status" value="1"/>
</dbReference>
<dbReference type="Pfam" id="PF00128">
    <property type="entry name" value="Alpha-amylase"/>
    <property type="match status" value="1"/>
</dbReference>
<evidence type="ECO:0000256" key="2">
    <source>
        <dbReference type="ARBA" id="ARBA00023295"/>
    </source>
</evidence>
<dbReference type="SUPFAM" id="SSF51445">
    <property type="entry name" value="(Trans)glycosidases"/>
    <property type="match status" value="1"/>
</dbReference>
<evidence type="ECO:0000313" key="4">
    <source>
        <dbReference type="EMBL" id="EFU73280.1"/>
    </source>
</evidence>
<dbReference type="eggNOG" id="COG0366">
    <property type="taxonomic scope" value="Bacteria"/>
</dbReference>
<organism evidence="4 5">
    <name type="scientific">Enterococcus italicus (strain DSM 15952 / CCUG 50447 / LMG 22039 / TP 1.5)</name>
    <dbReference type="NCBI Taxonomy" id="888064"/>
    <lineage>
        <taxon>Bacteria</taxon>
        <taxon>Bacillati</taxon>
        <taxon>Bacillota</taxon>
        <taxon>Bacilli</taxon>
        <taxon>Lactobacillales</taxon>
        <taxon>Enterococcaceae</taxon>
        <taxon>Enterococcus</taxon>
    </lineage>
</organism>
<accession>E6LHM5</accession>
<dbReference type="PANTHER" id="PTHR10357:SF210">
    <property type="entry name" value="MALTODEXTRIN GLUCOSIDASE"/>
    <property type="match status" value="1"/>
</dbReference>
<dbReference type="InterPro" id="IPR017853">
    <property type="entry name" value="GH"/>
</dbReference>